<dbReference type="CDD" id="cd00093">
    <property type="entry name" value="HTH_XRE"/>
    <property type="match status" value="1"/>
</dbReference>
<keyword evidence="3" id="KW-1185">Reference proteome</keyword>
<sequence>MQKMDILKLGKSYNMVNSYLQNRQQPRLEVLMRIAKIFDIDVKELIVSNKEKKK</sequence>
<gene>
    <name evidence="2" type="ORF">FHG85_06295</name>
</gene>
<organism evidence="2 3">
    <name type="scientific">Tenuifilum thalassicum</name>
    <dbReference type="NCBI Taxonomy" id="2590900"/>
    <lineage>
        <taxon>Bacteria</taxon>
        <taxon>Pseudomonadati</taxon>
        <taxon>Bacteroidota</taxon>
        <taxon>Bacteroidia</taxon>
        <taxon>Bacteroidales</taxon>
        <taxon>Tenuifilaceae</taxon>
        <taxon>Tenuifilum</taxon>
    </lineage>
</organism>
<dbReference type="InterPro" id="IPR001387">
    <property type="entry name" value="Cro/C1-type_HTH"/>
</dbReference>
<name>A0A7D4CII5_9BACT</name>
<evidence type="ECO:0000313" key="3">
    <source>
        <dbReference type="Proteomes" id="UP000500961"/>
    </source>
</evidence>
<dbReference type="PROSITE" id="PS50943">
    <property type="entry name" value="HTH_CROC1"/>
    <property type="match status" value="1"/>
</dbReference>
<dbReference type="GO" id="GO:0003677">
    <property type="term" value="F:DNA binding"/>
    <property type="evidence" value="ECO:0007669"/>
    <property type="project" value="InterPro"/>
</dbReference>
<dbReference type="Pfam" id="PF01381">
    <property type="entry name" value="HTH_3"/>
    <property type="match status" value="1"/>
</dbReference>
<reference evidence="2 3" key="1">
    <citation type="submission" date="2019-07" db="EMBL/GenBank/DDBJ databases">
        <title>Thalassofilum flectens gen. nov., sp. nov., a novel moderate thermophilic anaerobe from a shallow sea hot spring in Kunashir Island (Russia), representing a new family in the order Bacteroidales, and proposal of Thalassofilacea fam. nov.</title>
        <authorList>
            <person name="Kochetkova T.V."/>
            <person name="Podosokorskaya O.A."/>
            <person name="Novikov A."/>
            <person name="Elcheninov A.G."/>
            <person name="Toshchakov S.V."/>
            <person name="Kublanov I.V."/>
        </authorList>
    </citation>
    <scope>NUCLEOTIDE SEQUENCE [LARGE SCALE GENOMIC DNA]</scope>
    <source>
        <strain evidence="2 3">38-H</strain>
    </source>
</reference>
<dbReference type="InterPro" id="IPR010982">
    <property type="entry name" value="Lambda_DNA-bd_dom_sf"/>
</dbReference>
<dbReference type="Proteomes" id="UP000500961">
    <property type="component" value="Chromosome"/>
</dbReference>
<feature type="domain" description="HTH cro/C1-type" evidence="1">
    <location>
        <begin position="8"/>
        <end position="45"/>
    </location>
</feature>
<dbReference type="Gene3D" id="1.10.260.40">
    <property type="entry name" value="lambda repressor-like DNA-binding domains"/>
    <property type="match status" value="1"/>
</dbReference>
<dbReference type="KEGG" id="ttz:FHG85_06295"/>
<accession>A0A7D4CII5</accession>
<dbReference type="SUPFAM" id="SSF47413">
    <property type="entry name" value="lambda repressor-like DNA-binding domains"/>
    <property type="match status" value="1"/>
</dbReference>
<evidence type="ECO:0000313" key="2">
    <source>
        <dbReference type="EMBL" id="QKG81226.1"/>
    </source>
</evidence>
<protein>
    <submittedName>
        <fullName evidence="2">Helix-turn-helix transcriptional regulator</fullName>
    </submittedName>
</protein>
<dbReference type="AlphaFoldDB" id="A0A7D4CII5"/>
<evidence type="ECO:0000259" key="1">
    <source>
        <dbReference type="PROSITE" id="PS50943"/>
    </source>
</evidence>
<proteinExistence type="predicted"/>
<dbReference type="EMBL" id="CP041345">
    <property type="protein sequence ID" value="QKG81226.1"/>
    <property type="molecule type" value="Genomic_DNA"/>
</dbReference>